<evidence type="ECO:0000259" key="1">
    <source>
        <dbReference type="SMART" id="SM00587"/>
    </source>
</evidence>
<evidence type="ECO:0000313" key="2">
    <source>
        <dbReference type="EMBL" id="CAH1988061.1"/>
    </source>
</evidence>
<name>A0A9P0PNU8_ACAOB</name>
<gene>
    <name evidence="2" type="ORF">ACAOBT_LOCUS18262</name>
</gene>
<accession>A0A9P0PNU8</accession>
<sequence>MTENDNGANCTGDEEIRNLSDLLVNHIGSDKKIVEVQTSRLTAPGENYGSIMLKLDIGVEGANGGNRQTLHMVAKKIPTLKMIQEIFNIQVTYKKEVAFYMTVVPALHEFQREMGIKDVIDCFAKCYGARISLDIDSDEVDEDAALILENLHTSGYKNVDRLLCFDLSTTRLILKDIANFHATVIALKLKKPEVFQKRVKAFCSDYIPMKDVVQPLLPILRRVLEENEKCKPLASKIRAWGEREDERKSREPFATLAHCDLWVNNMMQKFVEGVPISNKLVDFQIYNYRSAASDVFFFLFSSVQLEVLKRCLDSLLKFYHEHFISVLDMLKCDTSEFGFDAFLEEMKLEAEFEFGHALFFSTLIVQGKKRKSDLTDHSFDPEQMYKDINDTARRRAWYITFECDRRGWLY</sequence>
<protein>
    <recommendedName>
        <fullName evidence="1">CHK kinase-like domain-containing protein</fullName>
    </recommendedName>
</protein>
<reference evidence="2" key="1">
    <citation type="submission" date="2022-03" db="EMBL/GenBank/DDBJ databases">
        <authorList>
            <person name="Sayadi A."/>
        </authorList>
    </citation>
    <scope>NUCLEOTIDE SEQUENCE</scope>
</reference>
<evidence type="ECO:0000313" key="3">
    <source>
        <dbReference type="Proteomes" id="UP001152888"/>
    </source>
</evidence>
<feature type="domain" description="CHK kinase-like" evidence="1">
    <location>
        <begin position="146"/>
        <end position="329"/>
    </location>
</feature>
<dbReference type="Proteomes" id="UP001152888">
    <property type="component" value="Unassembled WGS sequence"/>
</dbReference>
<dbReference type="InterPro" id="IPR015897">
    <property type="entry name" value="CHK_kinase-like"/>
</dbReference>
<dbReference type="EMBL" id="CAKOFQ010007036">
    <property type="protein sequence ID" value="CAH1988061.1"/>
    <property type="molecule type" value="Genomic_DNA"/>
</dbReference>
<comment type="caution">
    <text evidence="2">The sequence shown here is derived from an EMBL/GenBank/DDBJ whole genome shotgun (WGS) entry which is preliminary data.</text>
</comment>
<dbReference type="PANTHER" id="PTHR11012:SF55">
    <property type="entry name" value="BHLH DOMAIN-CONTAINING PROTEIN"/>
    <property type="match status" value="1"/>
</dbReference>
<dbReference type="AlphaFoldDB" id="A0A9P0PNU8"/>
<proteinExistence type="predicted"/>
<organism evidence="2 3">
    <name type="scientific">Acanthoscelides obtectus</name>
    <name type="common">Bean weevil</name>
    <name type="synonym">Bruchus obtectus</name>
    <dbReference type="NCBI Taxonomy" id="200917"/>
    <lineage>
        <taxon>Eukaryota</taxon>
        <taxon>Metazoa</taxon>
        <taxon>Ecdysozoa</taxon>
        <taxon>Arthropoda</taxon>
        <taxon>Hexapoda</taxon>
        <taxon>Insecta</taxon>
        <taxon>Pterygota</taxon>
        <taxon>Neoptera</taxon>
        <taxon>Endopterygota</taxon>
        <taxon>Coleoptera</taxon>
        <taxon>Polyphaga</taxon>
        <taxon>Cucujiformia</taxon>
        <taxon>Chrysomeloidea</taxon>
        <taxon>Chrysomelidae</taxon>
        <taxon>Bruchinae</taxon>
        <taxon>Bruchini</taxon>
        <taxon>Acanthoscelides</taxon>
    </lineage>
</organism>
<dbReference type="InterPro" id="IPR011009">
    <property type="entry name" value="Kinase-like_dom_sf"/>
</dbReference>
<dbReference type="SUPFAM" id="SSF56112">
    <property type="entry name" value="Protein kinase-like (PK-like)"/>
    <property type="match status" value="1"/>
</dbReference>
<dbReference type="InterPro" id="IPR004119">
    <property type="entry name" value="EcKL"/>
</dbReference>
<dbReference type="PANTHER" id="PTHR11012">
    <property type="entry name" value="PROTEIN KINASE-LIKE DOMAIN-CONTAINING"/>
    <property type="match status" value="1"/>
</dbReference>
<keyword evidence="3" id="KW-1185">Reference proteome</keyword>
<dbReference type="Pfam" id="PF02958">
    <property type="entry name" value="EcKL"/>
    <property type="match status" value="1"/>
</dbReference>
<dbReference type="OrthoDB" id="191037at2759"/>
<dbReference type="SMART" id="SM00587">
    <property type="entry name" value="CHK"/>
    <property type="match status" value="1"/>
</dbReference>